<dbReference type="InterPro" id="IPR009030">
    <property type="entry name" value="Growth_fac_rcpt_cys_sf"/>
</dbReference>
<organism evidence="5 6">
    <name type="scientific">Porites lobata</name>
    <dbReference type="NCBI Taxonomy" id="104759"/>
    <lineage>
        <taxon>Eukaryota</taxon>
        <taxon>Metazoa</taxon>
        <taxon>Cnidaria</taxon>
        <taxon>Anthozoa</taxon>
        <taxon>Hexacorallia</taxon>
        <taxon>Scleractinia</taxon>
        <taxon>Fungiina</taxon>
        <taxon>Poritidae</taxon>
        <taxon>Porites</taxon>
    </lineage>
</organism>
<dbReference type="PROSITE" id="PS50825">
    <property type="entry name" value="HYR"/>
    <property type="match status" value="2"/>
</dbReference>
<sequence length="813" mass="90675">MYMALLRLLSVLILAAAYSVRGFMPSRPCTIKECRGYEWKNDWTPNNIPTGECVKQTRPGHPLYTSKTIFSLYCPPSIPCFAHFQQRTKCSCRNAYYCPFHAWSSWSGSVSAGTCGRQSRYRDYNQHTRYDIRDNNCNGISSSCGSRQYNYRNWCSCRYAKCTLGSWSSWTDTASPVSSAHCASQRRTRSYSLSWLYTERLDNCNGIQPQSCPSAHEETREKVVMCPALPKLSHGSWHRDDCNANSQVCRSVCLLRCDTVNGFKLEGPDRRECLATGQWSTPPWSSYCKDIRPPSITCPQPIFVPTDPGKPTKKVCIPAATASDNSGVPPTVTNNVGAQSKEFTVSSTPHEVKYTARDAVGLTATCTLQITVSDQERPRVASCPTDIKKQTNKNEIRVTWAYPVFEDNFDRPPVQLRITSNRNPGALFPWGRYQVLYTASDRAGNKATCEFFIEVGPVPCTYFDAPAYGVRSCNKKTINSNNVVYEMICNIQCKQGYSFADPAAVNNYMCQSDGTWHKVLQPFGTVPVIPKSQKPWPDCAPEQNANAAKKNFTFYTGSCSNNEQEALQRIRMNFLNAVMNSPMAKYFLCDVSQGQDCVVENVKVYCGSNSRKRTFGNQRIITFDFVMKDKNMSSDAKEEAAKLTKMMSDLDTLANFVKDNFPQDAHMPDLQVSVAPSSVACPEGKVIMVLPGNGTELERTKCVECPAGSYYNKDSQTCQNCQEGTFQNRTGQMSCDPCPAGTWSNGGHAKNFTECFEICEPGEFMKQEASGIINCLMCPIGTYQPKFRATKCEACPVGKTTLQKASTSISDCQ</sequence>
<dbReference type="InterPro" id="IPR011641">
    <property type="entry name" value="Tyr-kin_ephrin_A/B_rcpt-like"/>
</dbReference>
<reference evidence="5 6" key="1">
    <citation type="submission" date="2022-05" db="EMBL/GenBank/DDBJ databases">
        <authorList>
            <consortium name="Genoscope - CEA"/>
            <person name="William W."/>
        </authorList>
    </citation>
    <scope>NUCLEOTIDE SEQUENCE [LARGE SCALE GENOMIC DNA]</scope>
</reference>
<feature type="domain" description="HYR" evidence="4">
    <location>
        <begin position="289"/>
        <end position="372"/>
    </location>
</feature>
<evidence type="ECO:0000313" key="5">
    <source>
        <dbReference type="EMBL" id="CAH3035740.1"/>
    </source>
</evidence>
<protein>
    <recommendedName>
        <fullName evidence="4">HYR domain-containing protein</fullName>
    </recommendedName>
</protein>
<dbReference type="Gene3D" id="2.10.70.10">
    <property type="entry name" value="Complement Module, domain 1"/>
    <property type="match status" value="2"/>
</dbReference>
<feature type="signal peptide" evidence="3">
    <location>
        <begin position="1"/>
        <end position="22"/>
    </location>
</feature>
<dbReference type="SMART" id="SM01411">
    <property type="entry name" value="Ephrin_rec_like"/>
    <property type="match status" value="2"/>
</dbReference>
<dbReference type="SUPFAM" id="SSF57535">
    <property type="entry name" value="Complement control module/SCR domain"/>
    <property type="match status" value="2"/>
</dbReference>
<dbReference type="SUPFAM" id="SSF57184">
    <property type="entry name" value="Growth factor receptor domain"/>
    <property type="match status" value="1"/>
</dbReference>
<dbReference type="Pfam" id="PF07699">
    <property type="entry name" value="Ephrin_rec_like"/>
    <property type="match status" value="2"/>
</dbReference>
<dbReference type="PANTHER" id="PTHR24273:SF32">
    <property type="entry name" value="HYALIN"/>
    <property type="match status" value="1"/>
</dbReference>
<keyword evidence="1" id="KW-0677">Repeat</keyword>
<gene>
    <name evidence="5" type="ORF">PLOB_00031140</name>
</gene>
<feature type="chain" id="PRO_5046576398" description="HYR domain-containing protein" evidence="3">
    <location>
        <begin position="23"/>
        <end position="813"/>
    </location>
</feature>
<dbReference type="CDD" id="cd00033">
    <property type="entry name" value="CCP"/>
    <property type="match status" value="1"/>
</dbReference>
<proteinExistence type="predicted"/>
<dbReference type="InterPro" id="IPR003410">
    <property type="entry name" value="HYR_dom"/>
</dbReference>
<dbReference type="Pfam" id="PF00084">
    <property type="entry name" value="Sushi"/>
    <property type="match status" value="2"/>
</dbReference>
<accession>A0ABN8MWD4</accession>
<comment type="caution">
    <text evidence="5">The sequence shown here is derived from an EMBL/GenBank/DDBJ whole genome shotgun (WGS) entry which is preliminary data.</text>
</comment>
<evidence type="ECO:0000256" key="2">
    <source>
        <dbReference type="ARBA" id="ARBA00023157"/>
    </source>
</evidence>
<dbReference type="Proteomes" id="UP001159405">
    <property type="component" value="Unassembled WGS sequence"/>
</dbReference>
<feature type="domain" description="HYR" evidence="4">
    <location>
        <begin position="373"/>
        <end position="457"/>
    </location>
</feature>
<dbReference type="InterPro" id="IPR000436">
    <property type="entry name" value="Sushi_SCR_CCP_dom"/>
</dbReference>
<evidence type="ECO:0000256" key="1">
    <source>
        <dbReference type="ARBA" id="ARBA00022737"/>
    </source>
</evidence>
<evidence type="ECO:0000256" key="3">
    <source>
        <dbReference type="SAM" id="SignalP"/>
    </source>
</evidence>
<dbReference type="Gene3D" id="2.10.50.10">
    <property type="entry name" value="Tumor Necrosis Factor Receptor, subunit A, domain 2"/>
    <property type="match status" value="2"/>
</dbReference>
<dbReference type="InterPro" id="IPR035976">
    <property type="entry name" value="Sushi/SCR/CCP_sf"/>
</dbReference>
<keyword evidence="6" id="KW-1185">Reference proteome</keyword>
<evidence type="ECO:0000313" key="6">
    <source>
        <dbReference type="Proteomes" id="UP001159405"/>
    </source>
</evidence>
<keyword evidence="2" id="KW-1015">Disulfide bond</keyword>
<keyword evidence="3" id="KW-0732">Signal</keyword>
<dbReference type="EMBL" id="CALNXK010000004">
    <property type="protein sequence ID" value="CAH3035740.1"/>
    <property type="molecule type" value="Genomic_DNA"/>
</dbReference>
<dbReference type="Pfam" id="PF02494">
    <property type="entry name" value="HYR"/>
    <property type="match status" value="2"/>
</dbReference>
<evidence type="ECO:0000259" key="4">
    <source>
        <dbReference type="PROSITE" id="PS50825"/>
    </source>
</evidence>
<dbReference type="PANTHER" id="PTHR24273">
    <property type="entry name" value="FI04643P-RELATED"/>
    <property type="match status" value="1"/>
</dbReference>
<name>A0ABN8MWD4_9CNID</name>